<dbReference type="EMBL" id="CP028137">
    <property type="protein sequence ID" value="AZZ51782.1"/>
    <property type="molecule type" value="Genomic_DNA"/>
</dbReference>
<name>A0A3Q9UVY6_9MICO</name>
<protein>
    <submittedName>
        <fullName evidence="7">DUF202 domain-containing protein</fullName>
    </submittedName>
</protein>
<feature type="domain" description="DUF202" evidence="6">
    <location>
        <begin position="13"/>
        <end position="77"/>
    </location>
</feature>
<keyword evidence="2 5" id="KW-0812">Transmembrane</keyword>
<evidence type="ECO:0000259" key="6">
    <source>
        <dbReference type="Pfam" id="PF02656"/>
    </source>
</evidence>
<evidence type="ECO:0000256" key="1">
    <source>
        <dbReference type="ARBA" id="ARBA00004127"/>
    </source>
</evidence>
<accession>A0A3Q9UVY6</accession>
<dbReference type="Pfam" id="PF02656">
    <property type="entry name" value="DUF202"/>
    <property type="match status" value="1"/>
</dbReference>
<feature type="transmembrane region" description="Helical" evidence="5">
    <location>
        <begin position="88"/>
        <end position="114"/>
    </location>
</feature>
<evidence type="ECO:0000313" key="8">
    <source>
        <dbReference type="Proteomes" id="UP000285317"/>
    </source>
</evidence>
<dbReference type="KEGG" id="rfs:C1I64_06795"/>
<dbReference type="RefSeq" id="WP_127886677.1">
    <property type="nucleotide sequence ID" value="NZ_CP028137.1"/>
</dbReference>
<organism evidence="7 8">
    <name type="scientific">Rathayibacter festucae DSM 15932</name>
    <dbReference type="NCBI Taxonomy" id="1328866"/>
    <lineage>
        <taxon>Bacteria</taxon>
        <taxon>Bacillati</taxon>
        <taxon>Actinomycetota</taxon>
        <taxon>Actinomycetes</taxon>
        <taxon>Micrococcales</taxon>
        <taxon>Microbacteriaceae</taxon>
        <taxon>Rathayibacter</taxon>
    </lineage>
</organism>
<dbReference type="Proteomes" id="UP000285317">
    <property type="component" value="Chromosome"/>
</dbReference>
<dbReference type="GO" id="GO:0012505">
    <property type="term" value="C:endomembrane system"/>
    <property type="evidence" value="ECO:0007669"/>
    <property type="project" value="UniProtKB-SubCell"/>
</dbReference>
<comment type="subcellular location">
    <subcellularLocation>
        <location evidence="1">Endomembrane system</location>
        <topology evidence="1">Multi-pass membrane protein</topology>
    </subcellularLocation>
</comment>
<dbReference type="InterPro" id="IPR003807">
    <property type="entry name" value="DUF202"/>
</dbReference>
<evidence type="ECO:0000256" key="4">
    <source>
        <dbReference type="ARBA" id="ARBA00023136"/>
    </source>
</evidence>
<sequence>MTSPDRAAHPFDAGLQPERTALAWRRTALALTGGSLVAARVLPPLLGVWSLLPAGAALLLSIGVLVASHHRYRAHHRLLTTADHDRVALPDGVLPALVTGLTILGGGLCLAVVLQRV</sequence>
<keyword evidence="4 5" id="KW-0472">Membrane</keyword>
<keyword evidence="3 5" id="KW-1133">Transmembrane helix</keyword>
<feature type="transmembrane region" description="Helical" evidence="5">
    <location>
        <begin position="46"/>
        <end position="67"/>
    </location>
</feature>
<dbReference type="AlphaFoldDB" id="A0A3Q9UVY6"/>
<gene>
    <name evidence="7" type="ORF">C1I64_06795</name>
</gene>
<evidence type="ECO:0000256" key="3">
    <source>
        <dbReference type="ARBA" id="ARBA00022989"/>
    </source>
</evidence>
<evidence type="ECO:0000256" key="5">
    <source>
        <dbReference type="SAM" id="Phobius"/>
    </source>
</evidence>
<proteinExistence type="predicted"/>
<reference evidence="7 8" key="1">
    <citation type="submission" date="2018-03" db="EMBL/GenBank/DDBJ databases">
        <title>Bacteriophage NCPPB3778 and a type I-E CRISPR drive the evolution of the US Biological Select Agent, Rathayibacter toxicus.</title>
        <authorList>
            <person name="Davis E.W.II."/>
            <person name="Tabima J.F."/>
            <person name="Weisberg A.J."/>
            <person name="Dantas Lopes L."/>
            <person name="Wiseman M.S."/>
            <person name="Wiseman M.S."/>
            <person name="Pupko T."/>
            <person name="Belcher M.S."/>
            <person name="Sechler A.J."/>
            <person name="Tancos M.A."/>
            <person name="Schroeder B.K."/>
            <person name="Murray T.D."/>
            <person name="Luster D.G."/>
            <person name="Schneider W.L."/>
            <person name="Rogers E."/>
            <person name="Andreote F.D."/>
            <person name="Grunwald N.J."/>
            <person name="Putnam M.L."/>
            <person name="Chang J.H."/>
        </authorList>
    </citation>
    <scope>NUCLEOTIDE SEQUENCE [LARGE SCALE GENOMIC DNA]</scope>
    <source>
        <strain evidence="7 8">DSM 15932</strain>
    </source>
</reference>
<evidence type="ECO:0000313" key="7">
    <source>
        <dbReference type="EMBL" id="AZZ51782.1"/>
    </source>
</evidence>
<evidence type="ECO:0000256" key="2">
    <source>
        <dbReference type="ARBA" id="ARBA00022692"/>
    </source>
</evidence>